<comment type="caution">
    <text evidence="2">The sequence shown here is derived from an EMBL/GenBank/DDBJ whole genome shotgun (WGS) entry which is preliminary data.</text>
</comment>
<evidence type="ECO:0000313" key="3">
    <source>
        <dbReference type="Proteomes" id="UP000029995"/>
    </source>
</evidence>
<dbReference type="OrthoDB" id="9810174at2"/>
<name>A0A0A0D910_9PROT</name>
<dbReference type="Gene3D" id="3.90.1340.10">
    <property type="entry name" value="Phage tail collar domain"/>
    <property type="match status" value="1"/>
</dbReference>
<dbReference type="InterPro" id="IPR011083">
    <property type="entry name" value="Phage_tail_collar_dom"/>
</dbReference>
<gene>
    <name evidence="2" type="ORF">P409_09580</name>
</gene>
<proteinExistence type="predicted"/>
<reference evidence="2 3" key="1">
    <citation type="submission" date="2014-01" db="EMBL/GenBank/DDBJ databases">
        <title>Genome sequence determination for a cystic fibrosis isolate, Inquilinus limosus.</title>
        <authorList>
            <person name="Pino M."/>
            <person name="Di Conza J."/>
            <person name="Gutkind G."/>
        </authorList>
    </citation>
    <scope>NUCLEOTIDE SEQUENCE [LARGE SCALE GENOMIC DNA]</scope>
    <source>
        <strain evidence="2 3">MP06</strain>
    </source>
</reference>
<evidence type="ECO:0000259" key="1">
    <source>
        <dbReference type="Pfam" id="PF07484"/>
    </source>
</evidence>
<dbReference type="Pfam" id="PF07484">
    <property type="entry name" value="Collar"/>
    <property type="match status" value="1"/>
</dbReference>
<feature type="domain" description="Phage tail collar" evidence="1">
    <location>
        <begin position="7"/>
        <end position="62"/>
    </location>
</feature>
<dbReference type="AlphaFoldDB" id="A0A0A0D910"/>
<sequence length="196" mass="20084">MEAFLATIMGWAPNFAPRGWAFCGGQILAISQNTALFSLLGTTYGGDGQTTFALPNLFSRFPIGAGQGPGLSNYVLGQMAGTESTTLTTNNLPAHVHDGSTLAAVQSVATTTGNTVQTAATETSILGAPNFTDPGTGGPVDVNTFANNTASPVVNLKLSVSGTTGPAGNTQPFSIMPPYLAINWIIALEGIYPSRS</sequence>
<dbReference type="SUPFAM" id="SSF88874">
    <property type="entry name" value="Receptor-binding domain of short tail fibre protein gp12"/>
    <property type="match status" value="1"/>
</dbReference>
<dbReference type="RefSeq" id="WP_034834759.1">
    <property type="nucleotide sequence ID" value="NZ_JANX01000085.1"/>
</dbReference>
<dbReference type="Proteomes" id="UP000029995">
    <property type="component" value="Unassembled WGS sequence"/>
</dbReference>
<protein>
    <recommendedName>
        <fullName evidence="1">Phage tail collar domain-containing protein</fullName>
    </recommendedName>
</protein>
<dbReference type="InterPro" id="IPR037053">
    <property type="entry name" value="Phage_tail_collar_dom_sf"/>
</dbReference>
<evidence type="ECO:0000313" key="2">
    <source>
        <dbReference type="EMBL" id="KGM34545.1"/>
    </source>
</evidence>
<accession>A0A0A0D910</accession>
<organism evidence="2 3">
    <name type="scientific">Inquilinus limosus MP06</name>
    <dbReference type="NCBI Taxonomy" id="1398085"/>
    <lineage>
        <taxon>Bacteria</taxon>
        <taxon>Pseudomonadati</taxon>
        <taxon>Pseudomonadota</taxon>
        <taxon>Alphaproteobacteria</taxon>
        <taxon>Rhodospirillales</taxon>
        <taxon>Rhodospirillaceae</taxon>
        <taxon>Inquilinus</taxon>
    </lineage>
</organism>
<dbReference type="EMBL" id="JANX01000085">
    <property type="protein sequence ID" value="KGM34545.1"/>
    <property type="molecule type" value="Genomic_DNA"/>
</dbReference>